<reference evidence="1 2" key="1">
    <citation type="journal article" date="2015" name="Genome Announc.">
        <title>Complete Genome Sequence of Caulobacter crescentus Siphophage Seuss.</title>
        <authorList>
            <person name="Sloan J.M."/>
            <person name="Keene J.L."/>
            <person name="Cahill J.L."/>
            <person name="Rasche E.S."/>
            <person name="Kuty Everett G.F."/>
        </authorList>
    </citation>
    <scope>NUCLEOTIDE SEQUENCE [LARGE SCALE GENOMIC DNA]</scope>
</reference>
<dbReference type="SUPFAM" id="SSF56563">
    <property type="entry name" value="Major capsid protein gp5"/>
    <property type="match status" value="1"/>
</dbReference>
<evidence type="ECO:0000313" key="1">
    <source>
        <dbReference type="EMBL" id="AKU43539.1"/>
    </source>
</evidence>
<dbReference type="Proteomes" id="UP000221339">
    <property type="component" value="Segment"/>
</dbReference>
<keyword evidence="2" id="KW-1185">Reference proteome</keyword>
<sequence>MIKSTSEIKKAAPETVLAGLLNADSTHASLEAASKLIKDAKDYGLDLRSYLRLSIDAGMAEDKSRFVANANGELLNGYEASLAYLNLPIRDDLDAGVMLQAAADTFQTYPGTRALFPEVVDDMVQWKVRQTNFETTDGMIANRRTISGNEMLSTVVEDTTADYEEAVRAVAEGGRIPIHSIRSSEKRVKFWKFGNGYKTTYEFQRRASLDILTPYAARTQKQIDRSKVAVATSVLLNGDGVTGAAGVVGQSSFNNANTTGTATAGKLSYKHLAAWLVSRAKAGAPIDTVLGNWDMYLQWLFLFAIPTTNNSMTDAEQLARTGFQIGGVPILSGNIQFKLSSDAPNNQLIGFSRDDTLEEMTEAGSQISESEKSIQTQEVTYVRTETSGFRLIFGDTRSVLDLAS</sequence>
<protein>
    <submittedName>
        <fullName evidence="1">Capsid protein</fullName>
    </submittedName>
</protein>
<dbReference type="EMBL" id="KT001914">
    <property type="protein sequence ID" value="AKU43539.1"/>
    <property type="molecule type" value="Genomic_DNA"/>
</dbReference>
<evidence type="ECO:0000313" key="2">
    <source>
        <dbReference type="Proteomes" id="UP000221339"/>
    </source>
</evidence>
<accession>A0A0K1LM53</accession>
<organism evidence="1 2">
    <name type="scientific">Caulobacter phage Seuss</name>
    <dbReference type="NCBI Taxonomy" id="1675601"/>
    <lineage>
        <taxon>Viruses</taxon>
        <taxon>Duplodnaviria</taxon>
        <taxon>Heunggongvirae</taxon>
        <taxon>Uroviricota</taxon>
        <taxon>Caudoviricetes</taxon>
        <taxon>Seussvirus</taxon>
        <taxon>Seussvirus seuss</taxon>
    </lineage>
</organism>
<name>A0A0K1LM53_9CAUD</name>
<proteinExistence type="predicted"/>
<gene>
    <name evidence="1" type="ORF">CPT_Seuss13</name>
</gene>